<protein>
    <submittedName>
        <fullName evidence="1">Uncharacterized protein</fullName>
    </submittedName>
</protein>
<dbReference type="AlphaFoldDB" id="A0A183LZN3"/>
<evidence type="ECO:0000313" key="2">
    <source>
        <dbReference type="Proteomes" id="UP000277204"/>
    </source>
</evidence>
<proteinExistence type="predicted"/>
<dbReference type="Proteomes" id="UP000277204">
    <property type="component" value="Unassembled WGS sequence"/>
</dbReference>
<keyword evidence="2" id="KW-1185">Reference proteome</keyword>
<sequence length="197" mass="22410">MVLSSSLKVNINKSEIIIWCSVYHGNVANQLLTKLNELRAKDFYTSDSVSNNNNNNELEIHHVVWLKIPFPTRIENIYNMSETMNDTNEKLQSQTVHDDANMINLLSMLYHIVLPISYEYEPDLIYLLNRPNKMENEFVTSESLARIIYLINGLGIPILINGSSINELSSNYLIQSLQGKPMPTGFNELTSTSPSSK</sequence>
<reference evidence="1 2" key="1">
    <citation type="submission" date="2018-11" db="EMBL/GenBank/DDBJ databases">
        <authorList>
            <consortium name="Pathogen Informatics"/>
        </authorList>
    </citation>
    <scope>NUCLEOTIDE SEQUENCE [LARGE SCALE GENOMIC DNA]</scope>
    <source>
        <strain evidence="1 2">Zambia</strain>
    </source>
</reference>
<organism evidence="1 2">
    <name type="scientific">Schistosoma margrebowiei</name>
    <dbReference type="NCBI Taxonomy" id="48269"/>
    <lineage>
        <taxon>Eukaryota</taxon>
        <taxon>Metazoa</taxon>
        <taxon>Spiralia</taxon>
        <taxon>Lophotrochozoa</taxon>
        <taxon>Platyhelminthes</taxon>
        <taxon>Trematoda</taxon>
        <taxon>Digenea</taxon>
        <taxon>Strigeidida</taxon>
        <taxon>Schistosomatoidea</taxon>
        <taxon>Schistosomatidae</taxon>
        <taxon>Schistosoma</taxon>
    </lineage>
</organism>
<accession>A0A183LZN3</accession>
<gene>
    <name evidence="1" type="ORF">SMRZ_LOCUS9258</name>
</gene>
<evidence type="ECO:0000313" key="1">
    <source>
        <dbReference type="EMBL" id="VDO85510.1"/>
    </source>
</evidence>
<dbReference type="EMBL" id="UZAI01004307">
    <property type="protein sequence ID" value="VDO85510.1"/>
    <property type="molecule type" value="Genomic_DNA"/>
</dbReference>
<name>A0A183LZN3_9TREM</name>